<gene>
    <name evidence="1" type="ORF">M9H77_26710</name>
</gene>
<dbReference type="Proteomes" id="UP001060085">
    <property type="component" value="Linkage Group LG06"/>
</dbReference>
<sequence length="178" mass="20591">MLGNVTLDLDPVDRGRSTAGGLGPRRITLTAPPGCTLVLYFCEFSAERHAEAMENIPDRSWMYRERGFGVKAYEEKMWSHSEKRLRVEFASTTRSKIRVESSRSMPIESNSYREMIFYVAGPNFFPQEEMNHEELPNPEAKKFFDMLKEVETPLVDGDDRYSVLSTTTELLYIKFENQ</sequence>
<proteinExistence type="predicted"/>
<reference evidence="2" key="1">
    <citation type="journal article" date="2023" name="Nat. Plants">
        <title>Single-cell RNA sequencing provides a high-resolution roadmap for understanding the multicellular compartmentation of specialized metabolism.</title>
        <authorList>
            <person name="Sun S."/>
            <person name="Shen X."/>
            <person name="Li Y."/>
            <person name="Li Y."/>
            <person name="Wang S."/>
            <person name="Li R."/>
            <person name="Zhang H."/>
            <person name="Shen G."/>
            <person name="Guo B."/>
            <person name="Wei J."/>
            <person name="Xu J."/>
            <person name="St-Pierre B."/>
            <person name="Chen S."/>
            <person name="Sun C."/>
        </authorList>
    </citation>
    <scope>NUCLEOTIDE SEQUENCE [LARGE SCALE GENOMIC DNA]</scope>
</reference>
<protein>
    <submittedName>
        <fullName evidence="1">Uncharacterized protein</fullName>
    </submittedName>
</protein>
<evidence type="ECO:0000313" key="1">
    <source>
        <dbReference type="EMBL" id="KAI5657917.1"/>
    </source>
</evidence>
<keyword evidence="2" id="KW-1185">Reference proteome</keyword>
<comment type="caution">
    <text evidence="1">The sequence shown here is derived from an EMBL/GenBank/DDBJ whole genome shotgun (WGS) entry which is preliminary data.</text>
</comment>
<name>A0ACC0AD58_CATRO</name>
<dbReference type="EMBL" id="CM044706">
    <property type="protein sequence ID" value="KAI5657917.1"/>
    <property type="molecule type" value="Genomic_DNA"/>
</dbReference>
<organism evidence="1 2">
    <name type="scientific">Catharanthus roseus</name>
    <name type="common">Madagascar periwinkle</name>
    <name type="synonym">Vinca rosea</name>
    <dbReference type="NCBI Taxonomy" id="4058"/>
    <lineage>
        <taxon>Eukaryota</taxon>
        <taxon>Viridiplantae</taxon>
        <taxon>Streptophyta</taxon>
        <taxon>Embryophyta</taxon>
        <taxon>Tracheophyta</taxon>
        <taxon>Spermatophyta</taxon>
        <taxon>Magnoliopsida</taxon>
        <taxon>eudicotyledons</taxon>
        <taxon>Gunneridae</taxon>
        <taxon>Pentapetalae</taxon>
        <taxon>asterids</taxon>
        <taxon>lamiids</taxon>
        <taxon>Gentianales</taxon>
        <taxon>Apocynaceae</taxon>
        <taxon>Rauvolfioideae</taxon>
        <taxon>Vinceae</taxon>
        <taxon>Catharanthinae</taxon>
        <taxon>Catharanthus</taxon>
    </lineage>
</organism>
<evidence type="ECO:0000313" key="2">
    <source>
        <dbReference type="Proteomes" id="UP001060085"/>
    </source>
</evidence>
<accession>A0ACC0AD58</accession>